<dbReference type="InterPro" id="IPR003593">
    <property type="entry name" value="AAA+_ATPase"/>
</dbReference>
<evidence type="ECO:0000259" key="8">
    <source>
        <dbReference type="PROSITE" id="PS51902"/>
    </source>
</evidence>
<keyword evidence="10" id="KW-1185">Reference proteome</keyword>
<dbReference type="Gene3D" id="3.40.50.300">
    <property type="entry name" value="P-loop containing nucleotide triphosphate hydrolases"/>
    <property type="match status" value="1"/>
</dbReference>
<dbReference type="Pfam" id="PF10431">
    <property type="entry name" value="ClpB_D2-small"/>
    <property type="match status" value="1"/>
</dbReference>
<dbReference type="PANTHER" id="PTHR48102:SF7">
    <property type="entry name" value="ATP-DEPENDENT CLP PROTEASE ATP-BINDING SUBUNIT CLPX-LIKE, MITOCHONDRIAL"/>
    <property type="match status" value="1"/>
</dbReference>
<comment type="similarity">
    <text evidence="6 7">Belongs to the ClpX chaperone family.</text>
</comment>
<feature type="domain" description="ClpX-type ZB" evidence="8">
    <location>
        <begin position="1"/>
        <end position="50"/>
    </location>
</feature>
<dbReference type="Proteomes" id="UP001597420">
    <property type="component" value="Unassembled WGS sequence"/>
</dbReference>
<evidence type="ECO:0000256" key="1">
    <source>
        <dbReference type="ARBA" id="ARBA00022723"/>
    </source>
</evidence>
<dbReference type="HAMAP" id="MF_00175">
    <property type="entry name" value="ClpX"/>
    <property type="match status" value="1"/>
</dbReference>
<feature type="binding site" evidence="6 7">
    <location>
        <position position="9"/>
    </location>
    <ligand>
        <name>Zn(2+)</name>
        <dbReference type="ChEBI" id="CHEBI:29105"/>
    </ligand>
</feature>
<dbReference type="Pfam" id="PF07724">
    <property type="entry name" value="AAA_2"/>
    <property type="match status" value="1"/>
</dbReference>
<name>A0ABW4NXV3_9PAST</name>
<evidence type="ECO:0000256" key="2">
    <source>
        <dbReference type="ARBA" id="ARBA00022741"/>
    </source>
</evidence>
<dbReference type="SUPFAM" id="SSF52540">
    <property type="entry name" value="P-loop containing nucleoside triphosphate hydrolases"/>
    <property type="match status" value="1"/>
</dbReference>
<dbReference type="Gene3D" id="6.20.220.10">
    <property type="entry name" value="ClpX chaperone, C4-type zinc finger domain"/>
    <property type="match status" value="1"/>
</dbReference>
<dbReference type="Gene3D" id="1.10.8.60">
    <property type="match status" value="1"/>
</dbReference>
<dbReference type="SUPFAM" id="SSF57716">
    <property type="entry name" value="Glucocorticoid receptor-like (DNA-binding domain)"/>
    <property type="match status" value="1"/>
</dbReference>
<evidence type="ECO:0000256" key="6">
    <source>
        <dbReference type="HAMAP-Rule" id="MF_00175"/>
    </source>
</evidence>
<dbReference type="InterPro" id="IPR038366">
    <property type="entry name" value="Znf_CppX_C4_sf"/>
</dbReference>
<accession>A0ABW4NXV3</accession>
<dbReference type="GO" id="GO:0004252">
    <property type="term" value="F:serine-type endopeptidase activity"/>
    <property type="evidence" value="ECO:0007669"/>
    <property type="project" value="UniProtKB-EC"/>
</dbReference>
<evidence type="ECO:0000313" key="9">
    <source>
        <dbReference type="EMBL" id="MFD1806751.1"/>
    </source>
</evidence>
<keyword evidence="4 6" id="KW-0067">ATP-binding</keyword>
<dbReference type="GO" id="GO:0006508">
    <property type="term" value="P:proteolysis"/>
    <property type="evidence" value="ECO:0007669"/>
    <property type="project" value="UniProtKB-KW"/>
</dbReference>
<organism evidence="9 10">
    <name type="scientific">Pasteurella oralis</name>
    <dbReference type="NCBI Taxonomy" id="1071947"/>
    <lineage>
        <taxon>Bacteria</taxon>
        <taxon>Pseudomonadati</taxon>
        <taxon>Pseudomonadota</taxon>
        <taxon>Gammaproteobacteria</taxon>
        <taxon>Pasteurellales</taxon>
        <taxon>Pasteurellaceae</taxon>
        <taxon>Pasteurella</taxon>
    </lineage>
</organism>
<dbReference type="EMBL" id="JBHUFP010000025">
    <property type="protein sequence ID" value="MFD1806751.1"/>
    <property type="molecule type" value="Genomic_DNA"/>
</dbReference>
<feature type="binding site" evidence="6">
    <location>
        <begin position="116"/>
        <end position="123"/>
    </location>
    <ligand>
        <name>ATP</name>
        <dbReference type="ChEBI" id="CHEBI:30616"/>
    </ligand>
</feature>
<keyword evidence="2 6" id="KW-0547">Nucleotide-binding</keyword>
<keyword evidence="9" id="KW-0378">Hydrolase</keyword>
<dbReference type="CDD" id="cd19497">
    <property type="entry name" value="RecA-like_ClpX"/>
    <property type="match status" value="1"/>
</dbReference>
<feature type="binding site" evidence="6 7">
    <location>
        <position position="12"/>
    </location>
    <ligand>
        <name>Zn(2+)</name>
        <dbReference type="ChEBI" id="CHEBI:29105"/>
    </ligand>
</feature>
<feature type="binding site" evidence="6 7">
    <location>
        <position position="31"/>
    </location>
    <ligand>
        <name>Zn(2+)</name>
        <dbReference type="ChEBI" id="CHEBI:29105"/>
    </ligand>
</feature>
<keyword evidence="1 6" id="KW-0479">Metal-binding</keyword>
<dbReference type="RefSeq" id="WP_379099318.1">
    <property type="nucleotide sequence ID" value="NZ_JBHUFP010000025.1"/>
</dbReference>
<dbReference type="InterPro" id="IPR019489">
    <property type="entry name" value="Clp_ATPase_C"/>
</dbReference>
<dbReference type="InterPro" id="IPR003959">
    <property type="entry name" value="ATPase_AAA_core"/>
</dbReference>
<reference evidence="10" key="1">
    <citation type="journal article" date="2019" name="Int. J. Syst. Evol. Microbiol.">
        <title>The Global Catalogue of Microorganisms (GCM) 10K type strain sequencing project: providing services to taxonomists for standard genome sequencing and annotation.</title>
        <authorList>
            <consortium name="The Broad Institute Genomics Platform"/>
            <consortium name="The Broad Institute Genome Sequencing Center for Infectious Disease"/>
            <person name="Wu L."/>
            <person name="Ma J."/>
        </authorList>
    </citation>
    <scope>NUCLEOTIDE SEQUENCE [LARGE SCALE GENOMIC DNA]</scope>
    <source>
        <strain evidence="10">CCM 7950</strain>
    </source>
</reference>
<evidence type="ECO:0000256" key="3">
    <source>
        <dbReference type="ARBA" id="ARBA00022833"/>
    </source>
</evidence>
<dbReference type="InterPro" id="IPR027417">
    <property type="entry name" value="P-loop_NTPase"/>
</dbReference>
<protein>
    <recommendedName>
        <fullName evidence="6">ATP-dependent Clp protease ATP-binding subunit ClpX</fullName>
    </recommendedName>
</protein>
<dbReference type="SMART" id="SM00382">
    <property type="entry name" value="AAA"/>
    <property type="match status" value="1"/>
</dbReference>
<dbReference type="InterPro" id="IPR010603">
    <property type="entry name" value="Znf_CppX_C4"/>
</dbReference>
<evidence type="ECO:0000256" key="7">
    <source>
        <dbReference type="PROSITE-ProRule" id="PRU01250"/>
    </source>
</evidence>
<dbReference type="Pfam" id="PF06689">
    <property type="entry name" value="zf-C4_ClpX"/>
    <property type="match status" value="1"/>
</dbReference>
<gene>
    <name evidence="6 9" type="primary">clpX</name>
    <name evidence="9" type="ORF">ACFSAV_10330</name>
</gene>
<comment type="subunit">
    <text evidence="6">Component of the ClpX-ClpP complex. Forms a hexameric ring that, in the presence of ATP, binds to fourteen ClpP subunits assembled into a disk-like structure with a central cavity, resembling the structure of eukaryotic proteasomes.</text>
</comment>
<comment type="function">
    <text evidence="6">ATP-dependent specificity component of the Clp protease. It directs the protease to specific substrates. Can perform chaperone functions in the absence of ClpP.</text>
</comment>
<comment type="caution">
    <text evidence="9">The sequence shown here is derived from an EMBL/GenBank/DDBJ whole genome shotgun (WGS) entry which is preliminary data.</text>
</comment>
<dbReference type="PANTHER" id="PTHR48102">
    <property type="entry name" value="ATP-DEPENDENT CLP PROTEASE ATP-BINDING SUBUNIT CLPX-LIKE, MITOCHONDRIAL-RELATED"/>
    <property type="match status" value="1"/>
</dbReference>
<dbReference type="InterPro" id="IPR004487">
    <property type="entry name" value="Clp_protease_ATP-bd_su_ClpX"/>
</dbReference>
<dbReference type="SMART" id="SM00994">
    <property type="entry name" value="zf-C4_ClpX"/>
    <property type="match status" value="1"/>
</dbReference>
<sequence>MEKDTELHCSFCGKEQKEVSKLIAGTSGYICNECIELCHHMLLSDETEETSSESVEQQKLPTPHEIRAHLDGYVIGQDYAKKVLAVAVYNHYKRLRSDKKITDVELGKSNILLIGPTGSGKTLLAETMARMLNVPFAMADATTLTEAGYVGEDVENVLQKLVQSCDYDVERAEQGIIYIDEIDKITRKSENPSITRDVSGEGVQQALLKLIEGTVASIPPQGGRKHPQQEMLRVDTSKILFICGGAFAGLDKVIEKRVHVGSGIGFSAEVKGKQDKATLSQLFEQVEPDDLMKFGLIPEFIGRLPVVAPLAELDEDALVKILTEPKNALIKQYQALFGLENVELEFTPQALTAMAKKALERKTGARGLRSIVEAILLDTMYDLPSLENLNKVIVEESTITEKQPPKLEYKN</sequence>
<dbReference type="GO" id="GO:0005524">
    <property type="term" value="F:ATP binding"/>
    <property type="evidence" value="ECO:0007669"/>
    <property type="project" value="UniProtKB-KW"/>
</dbReference>
<proteinExistence type="inferred from homology"/>
<evidence type="ECO:0000256" key="4">
    <source>
        <dbReference type="ARBA" id="ARBA00022840"/>
    </source>
</evidence>
<dbReference type="NCBIfam" id="NF003745">
    <property type="entry name" value="PRK05342.1"/>
    <property type="match status" value="1"/>
</dbReference>
<dbReference type="InterPro" id="IPR050052">
    <property type="entry name" value="ATP-dep_Clp_protease_ClpX"/>
</dbReference>
<dbReference type="SMART" id="SM01086">
    <property type="entry name" value="ClpB_D2-small"/>
    <property type="match status" value="1"/>
</dbReference>
<evidence type="ECO:0000313" key="10">
    <source>
        <dbReference type="Proteomes" id="UP001597420"/>
    </source>
</evidence>
<evidence type="ECO:0000256" key="5">
    <source>
        <dbReference type="ARBA" id="ARBA00023186"/>
    </source>
</evidence>
<dbReference type="PROSITE" id="PS51902">
    <property type="entry name" value="CLPX_ZB"/>
    <property type="match status" value="1"/>
</dbReference>
<keyword evidence="9" id="KW-0645">Protease</keyword>
<dbReference type="InterPro" id="IPR059188">
    <property type="entry name" value="Znf_CLPX-like"/>
</dbReference>
<keyword evidence="5 6" id="KW-0143">Chaperone</keyword>
<dbReference type="InterPro" id="IPR046425">
    <property type="entry name" value="ClpX_bact"/>
</dbReference>
<keyword evidence="3 6" id="KW-0862">Zinc</keyword>
<dbReference type="NCBIfam" id="TIGR00382">
    <property type="entry name" value="clpX"/>
    <property type="match status" value="1"/>
</dbReference>
<feature type="binding site" evidence="6 7">
    <location>
        <position position="34"/>
    </location>
    <ligand>
        <name>Zn(2+)</name>
        <dbReference type="ChEBI" id="CHEBI:29105"/>
    </ligand>
</feature>